<evidence type="ECO:0000313" key="10">
    <source>
        <dbReference type="Proteomes" id="UP000078595"/>
    </source>
</evidence>
<sequence length="126" mass="13925">MPKVSAKDTKKSAGVQAAAKKRTKKDPNKPKRALSAYMFFVQDYRERIKAENPDATFGDVGKLLGIKWKEMNAGEKKPYEDKAKADKDRADRENAVYKGNAKAAKQAAKNQAQAAADDDSDEDESD</sequence>
<evidence type="ECO:0000313" key="9">
    <source>
        <dbReference type="EMBL" id="WWC58960.1"/>
    </source>
</evidence>
<feature type="compositionally biased region" description="Basic and acidic residues" evidence="6">
    <location>
        <begin position="71"/>
        <end position="95"/>
    </location>
</feature>
<dbReference type="KEGG" id="kdj:28966061"/>
<dbReference type="InterPro" id="IPR036910">
    <property type="entry name" value="HMG_box_dom_sf"/>
</dbReference>
<dbReference type="SMART" id="SM00398">
    <property type="entry name" value="HMG"/>
    <property type="match status" value="1"/>
</dbReference>
<feature type="compositionally biased region" description="Low complexity" evidence="6">
    <location>
        <begin position="100"/>
        <end position="115"/>
    </location>
</feature>
<dbReference type="OrthoDB" id="1919336at2759"/>
<feature type="DNA-binding region" description="HMG box" evidence="5">
    <location>
        <begin position="30"/>
        <end position="98"/>
    </location>
</feature>
<dbReference type="InterPro" id="IPR050342">
    <property type="entry name" value="HMGB"/>
</dbReference>
<dbReference type="FunFam" id="1.10.30.10:FF:000016">
    <property type="entry name" value="FACT complex subunit SSRP1"/>
    <property type="match status" value="1"/>
</dbReference>
<organism evidence="8">
    <name type="scientific">Kwoniella dejecticola CBS 10117</name>
    <dbReference type="NCBI Taxonomy" id="1296121"/>
    <lineage>
        <taxon>Eukaryota</taxon>
        <taxon>Fungi</taxon>
        <taxon>Dikarya</taxon>
        <taxon>Basidiomycota</taxon>
        <taxon>Agaricomycotina</taxon>
        <taxon>Tremellomycetes</taxon>
        <taxon>Tremellales</taxon>
        <taxon>Cryptococcaceae</taxon>
        <taxon>Kwoniella</taxon>
    </lineage>
</organism>
<proteinExistence type="inferred from homology"/>
<dbReference type="Gene3D" id="1.10.30.10">
    <property type="entry name" value="High mobility group box domain"/>
    <property type="match status" value="1"/>
</dbReference>
<keyword evidence="1 5" id="KW-0238">DNA-binding</keyword>
<keyword evidence="2 5" id="KW-0539">Nucleus</keyword>
<evidence type="ECO:0000259" key="7">
    <source>
        <dbReference type="PROSITE" id="PS50118"/>
    </source>
</evidence>
<dbReference type="CDD" id="cd01390">
    <property type="entry name" value="HMG-box_NHP6-like"/>
    <property type="match status" value="1"/>
</dbReference>
<evidence type="ECO:0000256" key="6">
    <source>
        <dbReference type="SAM" id="MobiDB-lite"/>
    </source>
</evidence>
<evidence type="ECO:0000256" key="5">
    <source>
        <dbReference type="PROSITE-ProRule" id="PRU00267"/>
    </source>
</evidence>
<feature type="domain" description="HMG box" evidence="7">
    <location>
        <begin position="30"/>
        <end position="98"/>
    </location>
</feature>
<evidence type="ECO:0000256" key="3">
    <source>
        <dbReference type="ARBA" id="ARBA00043963"/>
    </source>
</evidence>
<dbReference type="PROSITE" id="PS50118">
    <property type="entry name" value="HMG_BOX_2"/>
    <property type="match status" value="1"/>
</dbReference>
<dbReference type="GO" id="GO:0003677">
    <property type="term" value="F:DNA binding"/>
    <property type="evidence" value="ECO:0007669"/>
    <property type="project" value="UniProtKB-UniRule"/>
</dbReference>
<gene>
    <name evidence="8" type="ORF">I303_02362</name>
    <name evidence="9" type="ORF">I303_101505</name>
</gene>
<feature type="compositionally biased region" description="Basic and acidic residues" evidence="6">
    <location>
        <begin position="1"/>
        <end position="11"/>
    </location>
</feature>
<protein>
    <submittedName>
        <fullName evidence="8">Non-histone chromosomal protein 6</fullName>
    </submittedName>
</protein>
<accession>A0A1A6ADJ5</accession>
<dbReference type="RefSeq" id="XP_018265984.1">
    <property type="nucleotide sequence ID" value="XM_018405703.1"/>
</dbReference>
<feature type="region of interest" description="Disordered" evidence="6">
    <location>
        <begin position="1"/>
        <end position="32"/>
    </location>
</feature>
<dbReference type="GO" id="GO:0005634">
    <property type="term" value="C:nucleus"/>
    <property type="evidence" value="ECO:0007669"/>
    <property type="project" value="UniProtKB-UniRule"/>
</dbReference>
<reference evidence="9" key="3">
    <citation type="submission" date="2024-02" db="EMBL/GenBank/DDBJ databases">
        <title>Comparative genomics of Cryptococcus and Kwoniella reveals pathogenesis evolution and contrasting modes of karyotype evolution via chromosome fusion or intercentromeric recombination.</title>
        <authorList>
            <person name="Coelho M.A."/>
            <person name="David-Palma M."/>
            <person name="Shea T."/>
            <person name="Bowers K."/>
            <person name="McGinley-Smith S."/>
            <person name="Mohammad A.W."/>
            <person name="Gnirke A."/>
            <person name="Yurkov A.M."/>
            <person name="Nowrousian M."/>
            <person name="Sun S."/>
            <person name="Cuomo C.A."/>
            <person name="Heitman J."/>
        </authorList>
    </citation>
    <scope>NUCLEOTIDE SEQUENCE</scope>
    <source>
        <strain evidence="9">CBS 10117</strain>
    </source>
</reference>
<dbReference type="PANTHER" id="PTHR48112:SF22">
    <property type="entry name" value="MITOCHONDRIAL TRANSCRIPTION FACTOR A, ISOFORM B"/>
    <property type="match status" value="1"/>
</dbReference>
<dbReference type="EMBL" id="KI894028">
    <property type="protein sequence ID" value="OBR88142.1"/>
    <property type="molecule type" value="Genomic_DNA"/>
</dbReference>
<reference evidence="8" key="1">
    <citation type="submission" date="2013-07" db="EMBL/GenBank/DDBJ databases">
        <title>The Genome Sequence of Cryptococcus dejecticola CBS10117.</title>
        <authorList>
            <consortium name="The Broad Institute Genome Sequencing Platform"/>
            <person name="Cuomo C."/>
            <person name="Litvintseva A."/>
            <person name="Chen Y."/>
            <person name="Heitman J."/>
            <person name="Sun S."/>
            <person name="Springer D."/>
            <person name="Dromer F."/>
            <person name="Young S.K."/>
            <person name="Zeng Q."/>
            <person name="Gargeya S."/>
            <person name="Fitzgerald M."/>
            <person name="Abouelleil A."/>
            <person name="Alvarado L."/>
            <person name="Berlin A.M."/>
            <person name="Chapman S.B."/>
            <person name="Dewar J."/>
            <person name="Goldberg J."/>
            <person name="Griggs A."/>
            <person name="Gujja S."/>
            <person name="Hansen M."/>
            <person name="Howarth C."/>
            <person name="Imamovic A."/>
            <person name="Larimer J."/>
            <person name="McCowan C."/>
            <person name="Murphy C."/>
            <person name="Pearson M."/>
            <person name="Priest M."/>
            <person name="Roberts A."/>
            <person name="Saif S."/>
            <person name="Shea T."/>
            <person name="Sykes S."/>
            <person name="Wortman J."/>
            <person name="Nusbaum C."/>
            <person name="Birren B."/>
        </authorList>
    </citation>
    <scope>NUCLEOTIDE SEQUENCE [LARGE SCALE GENOMIC DNA]</scope>
    <source>
        <strain evidence="8">CBS 10117</strain>
    </source>
</reference>
<feature type="region of interest" description="Disordered" evidence="6">
    <location>
        <begin position="71"/>
        <end position="126"/>
    </location>
</feature>
<keyword evidence="10" id="KW-1185">Reference proteome</keyword>
<evidence type="ECO:0000256" key="4">
    <source>
        <dbReference type="ARBA" id="ARBA00064996"/>
    </source>
</evidence>
<dbReference type="Pfam" id="PF09011">
    <property type="entry name" value="HMG_box_2"/>
    <property type="match status" value="1"/>
</dbReference>
<dbReference type="SUPFAM" id="SSF47095">
    <property type="entry name" value="HMG-box"/>
    <property type="match status" value="1"/>
</dbReference>
<dbReference type="VEuPathDB" id="FungiDB:I303_02362"/>
<evidence type="ECO:0000313" key="8">
    <source>
        <dbReference type="EMBL" id="OBR88142.1"/>
    </source>
</evidence>
<dbReference type="STRING" id="1296121.A0A1A6ADJ5"/>
<dbReference type="PANTHER" id="PTHR48112">
    <property type="entry name" value="HIGH MOBILITY GROUP PROTEIN DSP1"/>
    <property type="match status" value="1"/>
</dbReference>
<dbReference type="EMBL" id="CP144531">
    <property type="protein sequence ID" value="WWC58960.1"/>
    <property type="molecule type" value="Genomic_DNA"/>
</dbReference>
<dbReference type="InterPro" id="IPR009071">
    <property type="entry name" value="HMG_box_dom"/>
</dbReference>
<feature type="compositionally biased region" description="Acidic residues" evidence="6">
    <location>
        <begin position="116"/>
        <end position="126"/>
    </location>
</feature>
<dbReference type="PRINTS" id="PR00886">
    <property type="entry name" value="HIGHMOBLTY12"/>
</dbReference>
<comment type="subunit">
    <text evidence="4">Weakly associates with the stable SPT16-POB3 heterodimer to form the FACT complex.</text>
</comment>
<dbReference type="Proteomes" id="UP000078595">
    <property type="component" value="Chromosome 2"/>
</dbReference>
<reference evidence="9" key="2">
    <citation type="submission" date="2013-07" db="EMBL/GenBank/DDBJ databases">
        <authorList>
            <consortium name="The Broad Institute Genome Sequencing Platform"/>
            <person name="Cuomo C."/>
            <person name="Litvintseva A."/>
            <person name="Chen Y."/>
            <person name="Heitman J."/>
            <person name="Sun S."/>
            <person name="Springer D."/>
            <person name="Dromer F."/>
            <person name="Young S.K."/>
            <person name="Zeng Q."/>
            <person name="Gargeya S."/>
            <person name="Fitzgerald M."/>
            <person name="Abouelleil A."/>
            <person name="Alvarado L."/>
            <person name="Berlin A.M."/>
            <person name="Chapman S.B."/>
            <person name="Dewar J."/>
            <person name="Goldberg J."/>
            <person name="Griggs A."/>
            <person name="Gujja S."/>
            <person name="Hansen M."/>
            <person name="Howarth C."/>
            <person name="Imamovic A."/>
            <person name="Larimer J."/>
            <person name="McCowan C."/>
            <person name="Murphy C."/>
            <person name="Pearson M."/>
            <person name="Priest M."/>
            <person name="Roberts A."/>
            <person name="Saif S."/>
            <person name="Shea T."/>
            <person name="Sykes S."/>
            <person name="Wortman J."/>
            <person name="Nusbaum C."/>
            <person name="Birren B."/>
        </authorList>
    </citation>
    <scope>NUCLEOTIDE SEQUENCE</scope>
    <source>
        <strain evidence="9">CBS 10117</strain>
    </source>
</reference>
<dbReference type="AlphaFoldDB" id="A0A1A6ADJ5"/>
<name>A0A1A6ADJ5_9TREE</name>
<comment type="similarity">
    <text evidence="3">Belongs to the NHP6 family.</text>
</comment>
<evidence type="ECO:0000256" key="1">
    <source>
        <dbReference type="ARBA" id="ARBA00023125"/>
    </source>
</evidence>
<evidence type="ECO:0000256" key="2">
    <source>
        <dbReference type="ARBA" id="ARBA00023242"/>
    </source>
</evidence>
<dbReference type="GeneID" id="28966061"/>